<feature type="chain" id="PRO_5002393435" description="Peptidase A2 domain-containing protein" evidence="1">
    <location>
        <begin position="28"/>
        <end position="426"/>
    </location>
</feature>
<dbReference type="Gene3D" id="2.40.70.10">
    <property type="entry name" value="Acid Proteases"/>
    <property type="match status" value="2"/>
</dbReference>
<comment type="caution">
    <text evidence="2">The sequence shown here is derived from an EMBL/GenBank/DDBJ whole genome shotgun (WGS) entry which is preliminary data.</text>
</comment>
<dbReference type="GO" id="GO:0006508">
    <property type="term" value="P:proteolysis"/>
    <property type="evidence" value="ECO:0007669"/>
    <property type="project" value="InterPro"/>
</dbReference>
<gene>
    <name evidence="2" type="ORF">HMPREF9726_00580</name>
</gene>
<protein>
    <recommendedName>
        <fullName evidence="3">Peptidase A2 domain-containing protein</fullName>
    </recommendedName>
</protein>
<proteinExistence type="predicted"/>
<dbReference type="InterPro" id="IPR001969">
    <property type="entry name" value="Aspartic_peptidase_AS"/>
</dbReference>
<keyword evidence="1" id="KW-0732">Signal</keyword>
<dbReference type="Pfam" id="PF13650">
    <property type="entry name" value="Asp_protease_2"/>
    <property type="match status" value="2"/>
</dbReference>
<evidence type="ECO:0000256" key="1">
    <source>
        <dbReference type="SAM" id="SignalP"/>
    </source>
</evidence>
<dbReference type="PROSITE" id="PS00141">
    <property type="entry name" value="ASP_PROTEASE"/>
    <property type="match status" value="1"/>
</dbReference>
<evidence type="ECO:0000313" key="2">
    <source>
        <dbReference type="EMBL" id="EMB35305.1"/>
    </source>
</evidence>
<dbReference type="HOGENOM" id="CLU_643941_0_0_12"/>
<dbReference type="AlphaFoldDB" id="A0A0E2E765"/>
<dbReference type="GeneID" id="2740491"/>
<dbReference type="GO" id="GO:0004190">
    <property type="term" value="F:aspartic-type endopeptidase activity"/>
    <property type="evidence" value="ECO:0007669"/>
    <property type="project" value="InterPro"/>
</dbReference>
<dbReference type="InterPro" id="IPR021109">
    <property type="entry name" value="Peptidase_aspartic_dom_sf"/>
</dbReference>
<reference evidence="2" key="1">
    <citation type="submission" date="2012-01" db="EMBL/GenBank/DDBJ databases">
        <title>The Genome Sequence of Treponema denticola H-22.</title>
        <authorList>
            <consortium name="The Broad Institute Genome Sequencing Platform"/>
            <person name="Earl A."/>
            <person name="Ward D."/>
            <person name="Feldgarden M."/>
            <person name="Gevers D."/>
            <person name="Blanton J.M."/>
            <person name="Fenno C.J."/>
            <person name="Baranova O.V."/>
            <person name="Mathney J."/>
            <person name="Dewhirst F.E."/>
            <person name="Izard J."/>
            <person name="Young S.K."/>
            <person name="Zeng Q."/>
            <person name="Gargeya S."/>
            <person name="Fitzgerald M."/>
            <person name="Haas B."/>
            <person name="Abouelleil A."/>
            <person name="Alvarado L."/>
            <person name="Arachchi H.M."/>
            <person name="Berlin A."/>
            <person name="Chapman S.B."/>
            <person name="Gearin G."/>
            <person name="Goldberg J."/>
            <person name="Griggs A."/>
            <person name="Gujja S."/>
            <person name="Hansen M."/>
            <person name="Heiman D."/>
            <person name="Howarth C."/>
            <person name="Larimer J."/>
            <person name="Lui A."/>
            <person name="MacDonald P.J.P."/>
            <person name="McCowen C."/>
            <person name="Montmayeur A."/>
            <person name="Murphy C."/>
            <person name="Neiman D."/>
            <person name="Pearson M."/>
            <person name="Priest M."/>
            <person name="Roberts A."/>
            <person name="Saif S."/>
            <person name="Shea T."/>
            <person name="Sisk P."/>
            <person name="Stolte C."/>
            <person name="Sykes S."/>
            <person name="Wortman J."/>
            <person name="Nusbaum C."/>
            <person name="Birren B."/>
        </authorList>
    </citation>
    <scope>NUCLEOTIDE SEQUENCE [LARGE SCALE GENOMIC DNA]</scope>
    <source>
        <strain evidence="2">H-22</strain>
    </source>
</reference>
<dbReference type="PATRIC" id="fig|999432.5.peg.600"/>
<dbReference type="Proteomes" id="UP000011705">
    <property type="component" value="Chromosome"/>
</dbReference>
<sequence>MKQNQCKLIKMLSASLIFFCFFSGIFAQNEAECEKAVQAVAEACNEKSVTNVLPYLAEDFSIAGQSGNRAKAILQQLLAGVGTVISYEKTESFMEDGKLILKYSIEYSQVGKKESVFIFNKDNLIVEAELMKIKVKTLSSEERTIEYNTNKITSIPFIFAGNLPLVDVLLEGESRLFLLDSGAPFSILNSKYIEGLNTGTKKLGSFQDVSGNVSSPNMDITNVKELEFAGSKIKNQKIVVLDMTRLEQSLKTDGIYGLIGYDMLKEYDVFLDYQKKQLTLIRPDSYDSFIKANTLKVDSKIPCKMAGHIPAIEVSIGNKIYKLGLDTGAEFNLLDSFYFNELEPSLTNKEKTELSGAGGIKQEIYQAELKTMKIGGKTYKNVKTVFSDISHLRKKPDSYDGLLGYPFFSAQPTLISYKRGEIILFK</sequence>
<dbReference type="RefSeq" id="WP_002683308.1">
    <property type="nucleotide sequence ID" value="NZ_CM001795.1"/>
</dbReference>
<name>A0A0E2E765_TREDN</name>
<organism evidence="2">
    <name type="scientific">Treponema denticola H-22</name>
    <dbReference type="NCBI Taxonomy" id="999432"/>
    <lineage>
        <taxon>Bacteria</taxon>
        <taxon>Pseudomonadati</taxon>
        <taxon>Spirochaetota</taxon>
        <taxon>Spirochaetia</taxon>
        <taxon>Spirochaetales</taxon>
        <taxon>Treponemataceae</taxon>
        <taxon>Treponema</taxon>
    </lineage>
</organism>
<feature type="signal peptide" evidence="1">
    <location>
        <begin position="1"/>
        <end position="27"/>
    </location>
</feature>
<accession>A0A0E2E765</accession>
<dbReference type="SUPFAM" id="SSF50630">
    <property type="entry name" value="Acid proteases"/>
    <property type="match status" value="2"/>
</dbReference>
<evidence type="ECO:0008006" key="3">
    <source>
        <dbReference type="Google" id="ProtNLM"/>
    </source>
</evidence>
<dbReference type="EMBL" id="AGDV01000005">
    <property type="protein sequence ID" value="EMB35305.1"/>
    <property type="molecule type" value="Genomic_DNA"/>
</dbReference>